<organism evidence="2 3">
    <name type="scientific">Cladobotryum mycophilum</name>
    <dbReference type="NCBI Taxonomy" id="491253"/>
    <lineage>
        <taxon>Eukaryota</taxon>
        <taxon>Fungi</taxon>
        <taxon>Dikarya</taxon>
        <taxon>Ascomycota</taxon>
        <taxon>Pezizomycotina</taxon>
        <taxon>Sordariomycetes</taxon>
        <taxon>Hypocreomycetidae</taxon>
        <taxon>Hypocreales</taxon>
        <taxon>Hypocreaceae</taxon>
        <taxon>Cladobotryum</taxon>
    </lineage>
</organism>
<evidence type="ECO:0000256" key="1">
    <source>
        <dbReference type="SAM" id="MobiDB-lite"/>
    </source>
</evidence>
<keyword evidence="3" id="KW-1185">Reference proteome</keyword>
<feature type="region of interest" description="Disordered" evidence="1">
    <location>
        <begin position="1"/>
        <end position="59"/>
    </location>
</feature>
<protein>
    <submittedName>
        <fullName evidence="2">Uncharacterized protein</fullName>
    </submittedName>
</protein>
<reference evidence="2 3" key="1">
    <citation type="submission" date="2024-01" db="EMBL/GenBank/DDBJ databases">
        <title>Complete genome of Cladobotryum mycophilum ATHUM6906.</title>
        <authorList>
            <person name="Christinaki A.C."/>
            <person name="Myridakis A.I."/>
            <person name="Kouvelis V.N."/>
        </authorList>
    </citation>
    <scope>NUCLEOTIDE SEQUENCE [LARGE SCALE GENOMIC DNA]</scope>
    <source>
        <strain evidence="2 3">ATHUM6906</strain>
    </source>
</reference>
<evidence type="ECO:0000313" key="2">
    <source>
        <dbReference type="EMBL" id="KAK5990820.1"/>
    </source>
</evidence>
<proteinExistence type="predicted"/>
<gene>
    <name evidence="2" type="ORF">PT974_09093</name>
</gene>
<accession>A0ABR0SFB1</accession>
<sequence>MITRRRRSVPPPGPPSSDQIQGGVGGREVVTTIATIPSPSSLPATQPLPNLNLERPSKPPSKLLTHADALARMTLELNLRAVTTQADRLEKDLKALVLCTAQDKAFRESHESRLQDMWHEILAVKNRMSGFQEESKEDYERCQRDMSHSIEQVREEMSQLKSLVDDVTATLDRLPTVAEADSQLESLQTQTTVSTSDLQGKTQPRMYYQERRFALWLSAQRTDCVKAADQSPQATIKRRIREALNSTRRWNRDHKTTALSDAAFTANYLKQQSKRDPIMAVFIQRAIQRRIQRSRRPRTKTRPQNLEQFCQDVTWTDVIETVEEALVGDQVRAVKALR</sequence>
<feature type="compositionally biased region" description="Polar residues" evidence="1">
    <location>
        <begin position="32"/>
        <end position="49"/>
    </location>
</feature>
<evidence type="ECO:0000313" key="3">
    <source>
        <dbReference type="Proteomes" id="UP001338125"/>
    </source>
</evidence>
<name>A0ABR0SFB1_9HYPO</name>
<comment type="caution">
    <text evidence="2">The sequence shown here is derived from an EMBL/GenBank/DDBJ whole genome shotgun (WGS) entry which is preliminary data.</text>
</comment>
<dbReference type="EMBL" id="JAVFKD010000014">
    <property type="protein sequence ID" value="KAK5990820.1"/>
    <property type="molecule type" value="Genomic_DNA"/>
</dbReference>
<dbReference type="Proteomes" id="UP001338125">
    <property type="component" value="Unassembled WGS sequence"/>
</dbReference>